<name>A0ABP9DL50_9BACT</name>
<dbReference type="RefSeq" id="WP_345375013.1">
    <property type="nucleotide sequence ID" value="NZ_BAABJX010000065.1"/>
</dbReference>
<gene>
    <name evidence="1" type="ORF">GCM10023331_39560</name>
</gene>
<organism evidence="1 2">
    <name type="scientific">Algivirga pacifica</name>
    <dbReference type="NCBI Taxonomy" id="1162670"/>
    <lineage>
        <taxon>Bacteria</taxon>
        <taxon>Pseudomonadati</taxon>
        <taxon>Bacteroidota</taxon>
        <taxon>Cytophagia</taxon>
        <taxon>Cytophagales</taxon>
        <taxon>Flammeovirgaceae</taxon>
        <taxon>Algivirga</taxon>
    </lineage>
</organism>
<dbReference type="Proteomes" id="UP001500298">
    <property type="component" value="Unassembled WGS sequence"/>
</dbReference>
<proteinExistence type="predicted"/>
<evidence type="ECO:0000313" key="1">
    <source>
        <dbReference type="EMBL" id="GAA4850954.1"/>
    </source>
</evidence>
<reference evidence="2" key="1">
    <citation type="journal article" date="2019" name="Int. J. Syst. Evol. Microbiol.">
        <title>The Global Catalogue of Microorganisms (GCM) 10K type strain sequencing project: providing services to taxonomists for standard genome sequencing and annotation.</title>
        <authorList>
            <consortium name="The Broad Institute Genomics Platform"/>
            <consortium name="The Broad Institute Genome Sequencing Center for Infectious Disease"/>
            <person name="Wu L."/>
            <person name="Ma J."/>
        </authorList>
    </citation>
    <scope>NUCLEOTIDE SEQUENCE [LARGE SCALE GENOMIC DNA]</scope>
    <source>
        <strain evidence="2">JCM 18326</strain>
    </source>
</reference>
<comment type="caution">
    <text evidence="1">The sequence shown here is derived from an EMBL/GenBank/DDBJ whole genome shotgun (WGS) entry which is preliminary data.</text>
</comment>
<accession>A0ABP9DL50</accession>
<evidence type="ECO:0000313" key="2">
    <source>
        <dbReference type="Proteomes" id="UP001500298"/>
    </source>
</evidence>
<protein>
    <submittedName>
        <fullName evidence="1">Uncharacterized protein</fullName>
    </submittedName>
</protein>
<dbReference type="EMBL" id="BAABJX010000065">
    <property type="protein sequence ID" value="GAA4850954.1"/>
    <property type="molecule type" value="Genomic_DNA"/>
</dbReference>
<keyword evidence="2" id="KW-1185">Reference proteome</keyword>
<sequence length="117" mass="12823">MQVIRIEKDNLVEGGNTFKVDNCIGFIVSNKGNTNAYLGYADTGSIIYTIEAGKSFAHTLPSGSAFQGDLFVNFENADQGFIEVVKHVVVGQQTSQFDVINKMLLEIQKQIKEKGCS</sequence>